<sequence length="2880" mass="322145">MEITTTQPETTTMEDYTESTTVESTTAQDQTESTTVTTEPPTTTEIVTLLNDPEPTTEAMSNELFDFNFKTSKSKYPSTTASPFKSSISYSIPESKPNLRMICNTEYVQPVRQGCFITSENDISPTGPDGTIKNPFNTDKSMRFNNPFLRRKQQVCCYSDVGSPVMPYMQVPMMPPAPYYPPMYAPTGFGSVYPAWNPYSMMQPSYAMQPPAYIPVPCDTNYPSAEAKSTPDSMTLSIPSPVKTGRMLNVTSPKLAGSIVCSDDEYACDNGKECIAQAAFCDNTVQCSDASDEAHCSCRALVGPGKLCDGIFDCPHGEDELGCFDCPQNTFSCDNWDRRKSQSTCVPFEKRCDFNNDCNNGKDETDCSALTDSVTEHKDNFVSYGDGFLHHNYKGKWYPVCHSTIRKIASSWIIEEIHHLQRKRNISVQVLSKPQDVAYEGLLIQETLEGLTLVDRCEVNQMVAYVQCPKPTCGSRLDLKSPLASSMYRSNNYNHPEYSDLTHSVDPHTEYFANRQDAVDKKKISTTDDNLKSTGTLSMKSNANHETSSNYENSSRTDTKSTNGESKKQESVEQSNGASASLEKEIINNENEIPTSTPSASEFTVLDYEDYNKAENKTETEVANDEATAVENSDDQDSTAPKGISPVLSMLSTDPSEMVAASSKSSSVEASLEDGVESVNDPVMRYSTDSIKPKCPDVISNLTKHFNKLKKQFHYLSKDFNSIYNSTCLEKNCCASLGKLQSLNKTVTVNTTETKDNSRIDVVPYEQTRLNLKKKKLLKSISLDDVIMEITTTQPETTTMEDYTESTTVESTTAQDQTESTTVTTEPPTTTEIVTLLNDPEPTTEAMSNELFDFNFKTSKSKYPSTTASPFKTLAEPSPGLQFKQDLSWVRLSGLPVLQVPVPFSSDCPQNTFSCDNWDRRKSQSTCVPFEKRCDFNNDCNNGKDETDCSALTDSVTEHKDNFVSYGDGFLHHNYKGKWYPVCHSTIRKIASSWALEICQMEIDPEIESVQVLSKPQDVLYEGLFIQETLEGLTLVDRCEVNQMVAYVQCPKPTCGSRLDLKSPLARSQERMTRALNMNAEDFYAQQQYGQQQQQYGEHPSMYRSKNYNHPEYSDLTHSVDPHTEYFANRQDAVDKYAYLKPYQSDNPYQNSFLYKTPQPHYNPYQPHTHPAGMSPENCPQCRQAYMEGAQNYMADRHSQMAGPAYMGEKHSQMAGPAYMGERQATPDAYEIEVELTDLGYMDDRSAQEFGAYRTALDEFGNVEHPIYYVRAKRDLSTPMGKSNSKENPAKDMAGNPMGARNMAGNPTKDIADNPMEARNMAGNPMGARNMAGNPMEARNMAGNPLGARNMATDMAGNPILGSGRVVGGKKAELGAWPWLIALYRDGFFHCGGVVLDESWVMTAAHCVDGFEKHYFEVYAGMLRRFSFSPTEQVRPVSRIVMHSMFKRAEMTNDLALLQLAAPLRYNRYVRPICLPDVTETPEPYSTCTAVGWGAVFEHGPDPDHMREVQVPILPACKHYEDRIADVICAGMPQGGRDTCQGDSGGPLLCPVPGSQGRWYVAGVVSHGEGCARPNEPGVYTRVSQFVPWLMSNSGMIRNMSDLSENSLDQESNLIDLNPGLEDAVSTTTELPTTPLTTTTEMATTTELDSTDLTTSTTTTMPETTTLQEEVTTTTTQADITTATQADVTPEDIKTHEMQVQREELVKLKKKYTPPVFSSVRFSCAEIPQVIPGSRRCDGILDCEDGTDERDCQCKDVLLQEGHEDMICNSIIECADQSDEVFCSDCNEETEFECRKSRTCIPIQLRCDGVQDCDMNEDETDCMMLVQNSTLEIDAGDRPRLSTQGVVTSNVRGIWGVTCQDGIHDETAALDACNQLGFNGYRSYDKVAVKKRGVPSACNGLRVDCSSVKTVDLSQPAPWHVDIYVEGVLKCAGILTSNTTVLVAESCLSNVNPSTDYVSAVVGRQTKLARIMGPYEKMMRVEAATGPILHLSAPFEMSYRAIPVQNTNWISGPNAEETCMVTKYNIHNVPLNIELEPLMECEQNKRCYRVKDKEADVCQRFSLDRLTSAAVLCNAYNGWYVAAIYSNYSEYELDALCHGRPLSFVSADQYLSPANPISLHVGIICSKVQNLYLLHGKRVTTVLIVRTLCFFRHRGLLLRKTYGLWHPECYEESEVTPLLMNDLCRTLGFKFAKVASTTLITERHKLDSFSIVKMKHKLKIALRGDRPIIETTLSYARLQKLARMINAKSMSVQDTCNLMLSSIGSYTDYVVEEELRVDKIANPEERDLLALSLTLYRQCWITCDVLMLICNKEMQMSTCEEVHNPHQSKMGVRKLQNFIENEMPSTGFRRVRIEDLRNEFIRSHPGSPVELLFDVECCLSHIYHSYNGDPRYGGEMVSMVQYMRNLYSKFNSLGIQLIAFFGNYKAKDKRSVWIKKRYENVKRFIEIMNSIQSNTYDAEQDFQTSGSLFPSELCLTTAAIIKYELGQPIVHSLTENDIEIITYARKNNSFGILSQDTDFIIANAAVYYLSMRTFNMRDMTTCIYDSQGLATHLGLQLNQLPLFATLMGNDIMEYEVMKSFQFRVSERVGGKLNLNKYVRNIADLCRNVTCDNKGYPKYWNDTQKLARIINAKSMSVQDICNLMLSSIGSYTDYVVEEELCVDKIANPEERDLLALSLTLYRQCWITCDVLMLICNKEMQMSTCIEIFHKEDVTPIGQDRLTSAAVLCNAYNGWYVAAIYSNYSEYELDALCHGRPLSFVSADQYLSPAKPISCKYSDTFYYPPYSTPSLLSYAGCSPGMRCGRGQCIKPTELCDGVSQCPDVAAPVNLTDAGCSPGMRCGRGQCIKPTELCDGVSQCPDGLDEASDLCAVRNEIIESDSK</sequence>
<dbReference type="GeneID" id="103512556"/>
<keyword evidence="1 7" id="KW-0645">Protease</keyword>
<feature type="disulfide bond" evidence="5">
    <location>
        <begin position="352"/>
        <end position="367"/>
    </location>
</feature>
<dbReference type="Gene3D" id="2.40.10.10">
    <property type="entry name" value="Trypsin-like serine proteases"/>
    <property type="match status" value="1"/>
</dbReference>
<evidence type="ECO:0000256" key="4">
    <source>
        <dbReference type="ARBA" id="ARBA00023157"/>
    </source>
</evidence>
<name>A0A3Q0IZW5_DIACI</name>
<dbReference type="Pfam" id="PF00089">
    <property type="entry name" value="Trypsin"/>
    <property type="match status" value="1"/>
</dbReference>
<dbReference type="KEGG" id="dci:103512556"/>
<evidence type="ECO:0000256" key="5">
    <source>
        <dbReference type="PROSITE-ProRule" id="PRU00124"/>
    </source>
</evidence>
<feature type="domain" description="Peptidase S1" evidence="9">
    <location>
        <begin position="1366"/>
        <end position="1595"/>
    </location>
</feature>
<dbReference type="InterPro" id="IPR043504">
    <property type="entry name" value="Peptidase_S1_PA_chymotrypsin"/>
</dbReference>
<feature type="domain" description="SRCR" evidence="10">
    <location>
        <begin position="1831"/>
        <end position="1878"/>
    </location>
</feature>
<dbReference type="InterPro" id="IPR002172">
    <property type="entry name" value="LDrepeatLR_classA_rpt"/>
</dbReference>
<feature type="compositionally biased region" description="Basic and acidic residues" evidence="8">
    <location>
        <begin position="555"/>
        <end position="571"/>
    </location>
</feature>
<feature type="region of interest" description="Disordered" evidence="8">
    <location>
        <begin position="1278"/>
        <end position="1297"/>
    </location>
</feature>
<dbReference type="InterPro" id="IPR001254">
    <property type="entry name" value="Trypsin_dom"/>
</dbReference>
<dbReference type="GO" id="GO:0006508">
    <property type="term" value="P:proteolysis"/>
    <property type="evidence" value="ECO:0007669"/>
    <property type="project" value="UniProtKB-KW"/>
</dbReference>
<proteinExistence type="predicted"/>
<evidence type="ECO:0000313" key="11">
    <source>
        <dbReference type="Proteomes" id="UP000079169"/>
    </source>
</evidence>
<dbReference type="SUPFAM" id="SSF88723">
    <property type="entry name" value="PIN domain-like"/>
    <property type="match status" value="1"/>
</dbReference>
<feature type="region of interest" description="Disordered" evidence="8">
    <location>
        <begin position="1651"/>
        <end position="1676"/>
    </location>
</feature>
<evidence type="ECO:0000256" key="6">
    <source>
        <dbReference type="PROSITE-ProRule" id="PRU00196"/>
    </source>
</evidence>
<feature type="region of interest" description="Disordered" evidence="8">
    <location>
        <begin position="1"/>
        <end position="44"/>
    </location>
</feature>
<feature type="region of interest" description="Disordered" evidence="8">
    <location>
        <begin position="616"/>
        <end position="645"/>
    </location>
</feature>
<dbReference type="PANTHER" id="PTHR24252:SF7">
    <property type="entry name" value="HYALIN"/>
    <property type="match status" value="1"/>
</dbReference>
<feature type="disulfide bond" evidence="5">
    <location>
        <begin position="2839"/>
        <end position="2857"/>
    </location>
</feature>
<organism evidence="11 12">
    <name type="scientific">Diaphorina citri</name>
    <name type="common">Asian citrus psyllid</name>
    <dbReference type="NCBI Taxonomy" id="121845"/>
    <lineage>
        <taxon>Eukaryota</taxon>
        <taxon>Metazoa</taxon>
        <taxon>Ecdysozoa</taxon>
        <taxon>Arthropoda</taxon>
        <taxon>Hexapoda</taxon>
        <taxon>Insecta</taxon>
        <taxon>Pterygota</taxon>
        <taxon>Neoptera</taxon>
        <taxon>Paraneoptera</taxon>
        <taxon>Hemiptera</taxon>
        <taxon>Sternorrhyncha</taxon>
        <taxon>Psylloidea</taxon>
        <taxon>Psyllidae</taxon>
        <taxon>Diaphorininae</taxon>
        <taxon>Diaphorina</taxon>
    </lineage>
</organism>
<feature type="region of interest" description="Disordered" evidence="8">
    <location>
        <begin position="808"/>
        <end position="828"/>
    </location>
</feature>
<evidence type="ECO:0000313" key="12">
    <source>
        <dbReference type="RefSeq" id="XP_026681792.1"/>
    </source>
</evidence>
<keyword evidence="4 5" id="KW-1015">Disulfide bond</keyword>
<keyword evidence="11" id="KW-1185">Reference proteome</keyword>
<evidence type="ECO:0000256" key="1">
    <source>
        <dbReference type="ARBA" id="ARBA00022670"/>
    </source>
</evidence>
<dbReference type="PRINTS" id="PR00722">
    <property type="entry name" value="CHYMOTRYPSIN"/>
</dbReference>
<dbReference type="InterPro" id="IPR001190">
    <property type="entry name" value="SRCR"/>
</dbReference>
<dbReference type="SUPFAM" id="SSF50494">
    <property type="entry name" value="Trypsin-like serine proteases"/>
    <property type="match status" value="2"/>
</dbReference>
<dbReference type="STRING" id="121845.A0A3Q0IZW5"/>
<dbReference type="FunFam" id="2.40.10.10:FF:000003">
    <property type="entry name" value="Transmembrane serine protease 3"/>
    <property type="match status" value="1"/>
</dbReference>
<accession>A0A3Q0IZW5</accession>
<dbReference type="PROSITE" id="PS01209">
    <property type="entry name" value="LDLRA_1"/>
    <property type="match status" value="1"/>
</dbReference>
<dbReference type="InterPro" id="IPR015420">
    <property type="entry name" value="Peptidase_S1A_nudel"/>
</dbReference>
<evidence type="ECO:0000256" key="3">
    <source>
        <dbReference type="ARBA" id="ARBA00022825"/>
    </source>
</evidence>
<dbReference type="CDD" id="cd00190">
    <property type="entry name" value="Tryp_SPc"/>
    <property type="match status" value="1"/>
</dbReference>
<dbReference type="PANTHER" id="PTHR24252">
    <property type="entry name" value="ACROSIN-RELATED"/>
    <property type="match status" value="1"/>
</dbReference>
<dbReference type="PROSITE" id="PS50287">
    <property type="entry name" value="SRCR_2"/>
    <property type="match status" value="1"/>
</dbReference>
<dbReference type="Gene3D" id="3.40.50.1010">
    <property type="entry name" value="5'-nuclease"/>
    <property type="match status" value="1"/>
</dbReference>
<evidence type="ECO:0000256" key="7">
    <source>
        <dbReference type="RuleBase" id="RU363034"/>
    </source>
</evidence>
<feature type="compositionally biased region" description="Polar residues" evidence="8">
    <location>
        <begin position="532"/>
        <end position="554"/>
    </location>
</feature>
<keyword evidence="2 7" id="KW-0378">Hydrolase</keyword>
<dbReference type="PROSITE" id="PS50240">
    <property type="entry name" value="TRYPSIN_DOM"/>
    <property type="match status" value="1"/>
</dbReference>
<dbReference type="PaxDb" id="121845-A0A3Q0IZW5"/>
<dbReference type="SMART" id="SM00192">
    <property type="entry name" value="LDLa"/>
    <property type="match status" value="7"/>
</dbReference>
<dbReference type="GO" id="GO:0016020">
    <property type="term" value="C:membrane"/>
    <property type="evidence" value="ECO:0007669"/>
    <property type="project" value="InterPro"/>
</dbReference>
<dbReference type="Proteomes" id="UP000079169">
    <property type="component" value="Unplaced"/>
</dbReference>
<dbReference type="RefSeq" id="XP_026681792.1">
    <property type="nucleotide sequence ID" value="XM_026825991.1"/>
</dbReference>
<evidence type="ECO:0000259" key="9">
    <source>
        <dbReference type="PROSITE" id="PS50240"/>
    </source>
</evidence>
<dbReference type="Gene3D" id="4.10.400.10">
    <property type="entry name" value="Low-density Lipoprotein Receptor"/>
    <property type="match status" value="6"/>
</dbReference>
<gene>
    <name evidence="12" type="primary">LOC103512556</name>
</gene>
<dbReference type="PROSITE" id="PS00134">
    <property type="entry name" value="TRYPSIN_HIS"/>
    <property type="match status" value="1"/>
</dbReference>
<feature type="disulfide bond" evidence="5">
    <location>
        <begin position="934"/>
        <end position="949"/>
    </location>
</feature>
<dbReference type="InterPro" id="IPR009003">
    <property type="entry name" value="Peptidase_S1_PA"/>
</dbReference>
<dbReference type="SUPFAM" id="SSF57424">
    <property type="entry name" value="LDL receptor-like module"/>
    <property type="match status" value="5"/>
</dbReference>
<dbReference type="SMART" id="SM00020">
    <property type="entry name" value="Tryp_SPc"/>
    <property type="match status" value="1"/>
</dbReference>
<dbReference type="InterPro" id="IPR023415">
    <property type="entry name" value="LDLR_class-A_CS"/>
</dbReference>
<dbReference type="InterPro" id="IPR036055">
    <property type="entry name" value="LDL_receptor-like_sf"/>
</dbReference>
<dbReference type="CDD" id="cd00112">
    <property type="entry name" value="LDLa"/>
    <property type="match status" value="7"/>
</dbReference>
<dbReference type="Pfam" id="PF00057">
    <property type="entry name" value="Ldl_recept_a"/>
    <property type="match status" value="2"/>
</dbReference>
<dbReference type="PROSITE" id="PS50068">
    <property type="entry name" value="LDLRA_2"/>
    <property type="match status" value="6"/>
</dbReference>
<protein>
    <submittedName>
        <fullName evidence="12">Uncharacterized protein LOC103512556</fullName>
    </submittedName>
</protein>
<feature type="disulfide bond" evidence="5">
    <location>
        <begin position="281"/>
        <end position="296"/>
    </location>
</feature>
<dbReference type="PROSITE" id="PS00135">
    <property type="entry name" value="TRYPSIN_SER"/>
    <property type="match status" value="1"/>
</dbReference>
<reference evidence="12" key="1">
    <citation type="submission" date="2025-08" db="UniProtKB">
        <authorList>
            <consortium name="RefSeq"/>
        </authorList>
    </citation>
    <scope>IDENTIFICATION</scope>
</reference>
<dbReference type="GO" id="GO:0004252">
    <property type="term" value="F:serine-type endopeptidase activity"/>
    <property type="evidence" value="ECO:0007669"/>
    <property type="project" value="InterPro"/>
</dbReference>
<evidence type="ECO:0000256" key="8">
    <source>
        <dbReference type="SAM" id="MobiDB-lite"/>
    </source>
</evidence>
<evidence type="ECO:0000256" key="2">
    <source>
        <dbReference type="ARBA" id="ARBA00022801"/>
    </source>
</evidence>
<feature type="region of interest" description="Disordered" evidence="8">
    <location>
        <begin position="523"/>
        <end position="580"/>
    </location>
</feature>
<feature type="disulfide bond" evidence="5">
    <location>
        <begin position="1807"/>
        <end position="1822"/>
    </location>
</feature>
<dbReference type="InterPro" id="IPR033116">
    <property type="entry name" value="TRYPSIN_SER"/>
</dbReference>
<dbReference type="InterPro" id="IPR018114">
    <property type="entry name" value="TRYPSIN_HIS"/>
</dbReference>
<dbReference type="InterPro" id="IPR001314">
    <property type="entry name" value="Peptidase_S1A"/>
</dbReference>
<dbReference type="InterPro" id="IPR029060">
    <property type="entry name" value="PIN-like_dom_sf"/>
</dbReference>
<comment type="caution">
    <text evidence="6">Lacks conserved residue(s) required for the propagation of feature annotation.</text>
</comment>
<dbReference type="Pfam" id="PF09342">
    <property type="entry name" value="DUF1986"/>
    <property type="match status" value="1"/>
</dbReference>
<keyword evidence="3 7" id="KW-0720">Serine protease</keyword>
<feature type="disulfide bond" evidence="5">
    <location>
        <begin position="1737"/>
        <end position="1752"/>
    </location>
</feature>
<evidence type="ECO:0000259" key="10">
    <source>
        <dbReference type="PROSITE" id="PS50287"/>
    </source>
</evidence>